<comment type="caution">
    <text evidence="5">The sequence shown here is derived from an EMBL/GenBank/DDBJ whole genome shotgun (WGS) entry which is preliminary data.</text>
</comment>
<dbReference type="Pfam" id="PF02801">
    <property type="entry name" value="Ketoacyl-synt_C"/>
    <property type="match status" value="1"/>
</dbReference>
<dbReference type="GO" id="GO:0004315">
    <property type="term" value="F:3-oxoacyl-[acyl-carrier-protein] synthase activity"/>
    <property type="evidence" value="ECO:0007669"/>
    <property type="project" value="TreeGrafter"/>
</dbReference>
<organism evidence="5 6">
    <name type="scientific">Blastopirellula marina</name>
    <dbReference type="NCBI Taxonomy" id="124"/>
    <lineage>
        <taxon>Bacteria</taxon>
        <taxon>Pseudomonadati</taxon>
        <taxon>Planctomycetota</taxon>
        <taxon>Planctomycetia</taxon>
        <taxon>Pirellulales</taxon>
        <taxon>Pirellulaceae</taxon>
        <taxon>Blastopirellula</taxon>
    </lineage>
</organism>
<evidence type="ECO:0000313" key="5">
    <source>
        <dbReference type="EMBL" id="PQO29236.1"/>
    </source>
</evidence>
<evidence type="ECO:0000313" key="6">
    <source>
        <dbReference type="Proteomes" id="UP000240009"/>
    </source>
</evidence>
<dbReference type="GO" id="GO:0006633">
    <property type="term" value="P:fatty acid biosynthetic process"/>
    <property type="evidence" value="ECO:0007669"/>
    <property type="project" value="TreeGrafter"/>
</dbReference>
<name>A0A2S8FAP1_9BACT</name>
<dbReference type="CDD" id="cd00834">
    <property type="entry name" value="KAS_I_II"/>
    <property type="match status" value="1"/>
</dbReference>
<protein>
    <submittedName>
        <fullName evidence="5">3-oxoacyl-ACP synthase</fullName>
    </submittedName>
</protein>
<dbReference type="GO" id="GO:0005829">
    <property type="term" value="C:cytosol"/>
    <property type="evidence" value="ECO:0007669"/>
    <property type="project" value="TreeGrafter"/>
</dbReference>
<proteinExistence type="inferred from homology"/>
<comment type="similarity">
    <text evidence="1 3">Belongs to the thiolase-like superfamily. Beta-ketoacyl-ACP synthases family.</text>
</comment>
<dbReference type="Pfam" id="PF00109">
    <property type="entry name" value="ketoacyl-synt"/>
    <property type="match status" value="1"/>
</dbReference>
<dbReference type="InterPro" id="IPR000794">
    <property type="entry name" value="Beta-ketoacyl_synthase"/>
</dbReference>
<evidence type="ECO:0000256" key="3">
    <source>
        <dbReference type="RuleBase" id="RU003694"/>
    </source>
</evidence>
<dbReference type="OrthoDB" id="292158at2"/>
<dbReference type="AlphaFoldDB" id="A0A2S8FAP1"/>
<dbReference type="SMART" id="SM00825">
    <property type="entry name" value="PKS_KS"/>
    <property type="match status" value="1"/>
</dbReference>
<dbReference type="PANTHER" id="PTHR11712">
    <property type="entry name" value="POLYKETIDE SYNTHASE-RELATED"/>
    <property type="match status" value="1"/>
</dbReference>
<gene>
    <name evidence="5" type="ORF">C5Y96_15940</name>
</gene>
<dbReference type="Gene3D" id="3.40.47.10">
    <property type="match status" value="2"/>
</dbReference>
<dbReference type="InterPro" id="IPR016039">
    <property type="entry name" value="Thiolase-like"/>
</dbReference>
<dbReference type="PROSITE" id="PS52004">
    <property type="entry name" value="KS3_2"/>
    <property type="match status" value="1"/>
</dbReference>
<dbReference type="SUPFAM" id="SSF53901">
    <property type="entry name" value="Thiolase-like"/>
    <property type="match status" value="2"/>
</dbReference>
<dbReference type="InterPro" id="IPR020841">
    <property type="entry name" value="PKS_Beta-ketoAc_synthase_dom"/>
</dbReference>
<dbReference type="Proteomes" id="UP000240009">
    <property type="component" value="Unassembled WGS sequence"/>
</dbReference>
<dbReference type="RefSeq" id="WP_105355286.1">
    <property type="nucleotide sequence ID" value="NZ_PUIA01000042.1"/>
</dbReference>
<evidence type="ECO:0000256" key="1">
    <source>
        <dbReference type="ARBA" id="ARBA00008467"/>
    </source>
</evidence>
<dbReference type="InterPro" id="IPR014030">
    <property type="entry name" value="Ketoacyl_synth_N"/>
</dbReference>
<feature type="domain" description="Ketosynthase family 3 (KS3)" evidence="4">
    <location>
        <begin position="3"/>
        <end position="435"/>
    </location>
</feature>
<evidence type="ECO:0000259" key="4">
    <source>
        <dbReference type="PROSITE" id="PS52004"/>
    </source>
</evidence>
<evidence type="ECO:0000256" key="2">
    <source>
        <dbReference type="ARBA" id="ARBA00022679"/>
    </source>
</evidence>
<accession>A0A2S8FAP1</accession>
<keyword evidence="2 3" id="KW-0808">Transferase</keyword>
<dbReference type="InterPro" id="IPR014031">
    <property type="entry name" value="Ketoacyl_synth_C"/>
</dbReference>
<reference evidence="5 6" key="1">
    <citation type="submission" date="2018-02" db="EMBL/GenBank/DDBJ databases">
        <title>Comparative genomes isolates from brazilian mangrove.</title>
        <authorList>
            <person name="Araujo J.E."/>
            <person name="Taketani R.G."/>
            <person name="Silva M.C.P."/>
            <person name="Loureco M.V."/>
            <person name="Andreote F.D."/>
        </authorList>
    </citation>
    <scope>NUCLEOTIDE SEQUENCE [LARGE SCALE GENOMIC DNA]</scope>
    <source>
        <strain evidence="5 6">HEX-2 MGV</strain>
    </source>
</reference>
<dbReference type="EMBL" id="PUIA01000042">
    <property type="protein sequence ID" value="PQO29236.1"/>
    <property type="molecule type" value="Genomic_DNA"/>
</dbReference>
<sequence>MQSRRVVITGMGQISPLGMDLASFSAALESGTSGIRQIESLPADALPSPYAGEALEFTGNITDFGDVDKNQTRSIRKNLKVMCREIQMGVAAAQRALQHSGLEMGAFDPERSGVIFGSDYMMTIPEEFDKATAACVNGSNEFDFDVWAEKGLPEITPLWLLKYLPNMPASHVAIFNDMRGPNNSITLREASAGAALGEAMMTIARGHADVIVAGSTGTRVHETRTCHSYLQDPIATGTDEMAGKCLPFDLNRKGMIIGEGAGSLVLESLEHAEARGAKILGEVIGQSICTGWNANRTPDRATAINNALTVTCRDAGIKPSDIQHINAHGLGSQQSDWDEAAGLTRFLGDKSLEVPVVAMKSYFGNLGAGSGIIEVIGSLLAQQKKSLPGTLGYSTPDPKCKLKLSAEPQEITSDGVFVSLNFSPQGQASAIAIRGV</sequence>
<dbReference type="PANTHER" id="PTHR11712:SF336">
    <property type="entry name" value="3-OXOACYL-[ACYL-CARRIER-PROTEIN] SYNTHASE, MITOCHONDRIAL"/>
    <property type="match status" value="1"/>
</dbReference>